<dbReference type="InParanoid" id="F6SFM8"/>
<dbReference type="EMBL" id="EAAA01002273">
    <property type="status" value="NOT_ANNOTATED_CDS"/>
    <property type="molecule type" value="Genomic_DNA"/>
</dbReference>
<dbReference type="GeneTree" id="ENSGT00530000066303"/>
<dbReference type="AlphaFoldDB" id="F6SFM8"/>
<dbReference type="OMA" id="LTEMCCH"/>
<protein>
    <submittedName>
        <fullName evidence="1">Uncharacterized protein</fullName>
    </submittedName>
</protein>
<evidence type="ECO:0000313" key="2">
    <source>
        <dbReference type="Proteomes" id="UP000008144"/>
    </source>
</evidence>
<keyword evidence="2" id="KW-1185">Reference proteome</keyword>
<organism evidence="1 2">
    <name type="scientific">Ciona intestinalis</name>
    <name type="common">Transparent sea squirt</name>
    <name type="synonym">Ascidia intestinalis</name>
    <dbReference type="NCBI Taxonomy" id="7719"/>
    <lineage>
        <taxon>Eukaryota</taxon>
        <taxon>Metazoa</taxon>
        <taxon>Chordata</taxon>
        <taxon>Tunicata</taxon>
        <taxon>Ascidiacea</taxon>
        <taxon>Phlebobranchia</taxon>
        <taxon>Cionidae</taxon>
        <taxon>Ciona</taxon>
    </lineage>
</organism>
<evidence type="ECO:0000313" key="1">
    <source>
        <dbReference type="Ensembl" id="ENSCINP00000012447.3"/>
    </source>
</evidence>
<sequence>MKSEVLQINILVPLAIVQDQVQELISGIPTLIGGIAGFVEGLIHLNPTDAFNSATQVLDVLFGRPDCDAPTIKEAAVTLQERLDFGYDYKKIDPEDLDFTTMDASAVPVIMLSDLAKNKELLTKELECLYDNPDSQIVQDLDRVVDDFYRDAALRISLIDRIMNIDVQLKEIGYNRALLAEAQTTVDTAANSAEGSVAMEVKRSFSDLMFSLYQEEENTIMRSLYELSKAYQFSCLWDFDALDKYTNYFSDEVMTSNLGQLEGIFELQLLQQDLEDQRAVFLNLIASSAGPSSHTFNAYWEYDQATYPDIIDQLHTEGQFTFKIDVDPNDVTTTGCQDCYNGRLVSMYIELDGATQPSTVPTTVYIKVAHMGDSYFLVPEAGGVVATTLLEQTPENVDGGHVMSYDQSNPVTSTQDPTLDAKFLKAEYKFCENSNEFFGVKPCKSPYATYVVTVPRNDELVCSLDPNDAVSGTNCRDLDFTKFTTVRVYAKVKAWSDYPVQPDPVTMQTYVKAVRANRARQE</sequence>
<reference evidence="1" key="2">
    <citation type="journal article" date="2008" name="Genome Biol.">
        <title>Improved genome assembly and evidence-based global gene model set for the chordate Ciona intestinalis: new insight into intron and operon populations.</title>
        <authorList>
            <person name="Satou Y."/>
            <person name="Mineta K."/>
            <person name="Ogasawara M."/>
            <person name="Sasakura Y."/>
            <person name="Shoguchi E."/>
            <person name="Ueno K."/>
            <person name="Yamada L."/>
            <person name="Matsumoto J."/>
            <person name="Wasserscheid J."/>
            <person name="Dewar K."/>
            <person name="Wiley G.B."/>
            <person name="Macmil S.L."/>
            <person name="Roe B.A."/>
            <person name="Zeller R.W."/>
            <person name="Hastings K.E."/>
            <person name="Lemaire P."/>
            <person name="Lindquist E."/>
            <person name="Endo T."/>
            <person name="Hotta K."/>
            <person name="Inaba K."/>
        </authorList>
    </citation>
    <scope>NUCLEOTIDE SEQUENCE [LARGE SCALE GENOMIC DNA]</scope>
    <source>
        <strain evidence="1">wild type</strain>
    </source>
</reference>
<dbReference type="Ensembl" id="ENSCINT00000012447.3">
    <property type="protein sequence ID" value="ENSCINP00000012447.3"/>
    <property type="gene ID" value="ENSCING00000006024.3"/>
</dbReference>
<reference evidence="2" key="1">
    <citation type="journal article" date="2002" name="Science">
        <title>The draft genome of Ciona intestinalis: insights into chordate and vertebrate origins.</title>
        <authorList>
            <person name="Dehal P."/>
            <person name="Satou Y."/>
            <person name="Campbell R.K."/>
            <person name="Chapman J."/>
            <person name="Degnan B."/>
            <person name="De Tomaso A."/>
            <person name="Davidson B."/>
            <person name="Di Gregorio A."/>
            <person name="Gelpke M."/>
            <person name="Goodstein D.M."/>
            <person name="Harafuji N."/>
            <person name="Hastings K.E."/>
            <person name="Ho I."/>
            <person name="Hotta K."/>
            <person name="Huang W."/>
            <person name="Kawashima T."/>
            <person name="Lemaire P."/>
            <person name="Martinez D."/>
            <person name="Meinertzhagen I.A."/>
            <person name="Necula S."/>
            <person name="Nonaka M."/>
            <person name="Putnam N."/>
            <person name="Rash S."/>
            <person name="Saiga H."/>
            <person name="Satake M."/>
            <person name="Terry A."/>
            <person name="Yamada L."/>
            <person name="Wang H.G."/>
            <person name="Awazu S."/>
            <person name="Azumi K."/>
            <person name="Boore J."/>
            <person name="Branno M."/>
            <person name="Chin-Bow S."/>
            <person name="DeSantis R."/>
            <person name="Doyle S."/>
            <person name="Francino P."/>
            <person name="Keys D.N."/>
            <person name="Haga S."/>
            <person name="Hayashi H."/>
            <person name="Hino K."/>
            <person name="Imai K.S."/>
            <person name="Inaba K."/>
            <person name="Kano S."/>
            <person name="Kobayashi K."/>
            <person name="Kobayashi M."/>
            <person name="Lee B.I."/>
            <person name="Makabe K.W."/>
            <person name="Manohar C."/>
            <person name="Matassi G."/>
            <person name="Medina M."/>
            <person name="Mochizuki Y."/>
            <person name="Mount S."/>
            <person name="Morishita T."/>
            <person name="Miura S."/>
            <person name="Nakayama A."/>
            <person name="Nishizaka S."/>
            <person name="Nomoto H."/>
            <person name="Ohta F."/>
            <person name="Oishi K."/>
            <person name="Rigoutsos I."/>
            <person name="Sano M."/>
            <person name="Sasaki A."/>
            <person name="Sasakura Y."/>
            <person name="Shoguchi E."/>
            <person name="Shin-i T."/>
            <person name="Spagnuolo A."/>
            <person name="Stainier D."/>
            <person name="Suzuki M.M."/>
            <person name="Tassy O."/>
            <person name="Takatori N."/>
            <person name="Tokuoka M."/>
            <person name="Yagi K."/>
            <person name="Yoshizaki F."/>
            <person name="Wada S."/>
            <person name="Zhang C."/>
            <person name="Hyatt P.D."/>
            <person name="Larimer F."/>
            <person name="Detter C."/>
            <person name="Doggett N."/>
            <person name="Glavina T."/>
            <person name="Hawkins T."/>
            <person name="Richardson P."/>
            <person name="Lucas S."/>
            <person name="Kohara Y."/>
            <person name="Levine M."/>
            <person name="Satoh N."/>
            <person name="Rokhsar D.S."/>
        </authorList>
    </citation>
    <scope>NUCLEOTIDE SEQUENCE [LARGE SCALE GENOMIC DNA]</scope>
</reference>
<proteinExistence type="predicted"/>
<name>F6SFM8_CIOIN</name>
<reference evidence="1" key="4">
    <citation type="submission" date="2025-09" db="UniProtKB">
        <authorList>
            <consortium name="Ensembl"/>
        </authorList>
    </citation>
    <scope>IDENTIFICATION</scope>
</reference>
<dbReference type="Proteomes" id="UP000008144">
    <property type="component" value="Chromosome 6"/>
</dbReference>
<accession>F6SFM8</accession>
<reference evidence="1" key="3">
    <citation type="submission" date="2025-08" db="UniProtKB">
        <authorList>
            <consortium name="Ensembl"/>
        </authorList>
    </citation>
    <scope>IDENTIFICATION</scope>
</reference>
<dbReference type="HOGENOM" id="CLU_521705_0_0_1"/>